<dbReference type="EMBL" id="AKHW03003905">
    <property type="protein sequence ID" value="KYO32652.1"/>
    <property type="molecule type" value="Genomic_DNA"/>
</dbReference>
<organism evidence="2 3">
    <name type="scientific">Alligator mississippiensis</name>
    <name type="common">American alligator</name>
    <dbReference type="NCBI Taxonomy" id="8496"/>
    <lineage>
        <taxon>Eukaryota</taxon>
        <taxon>Metazoa</taxon>
        <taxon>Chordata</taxon>
        <taxon>Craniata</taxon>
        <taxon>Vertebrata</taxon>
        <taxon>Euteleostomi</taxon>
        <taxon>Archelosauria</taxon>
        <taxon>Archosauria</taxon>
        <taxon>Crocodylia</taxon>
        <taxon>Alligatoridae</taxon>
        <taxon>Alligatorinae</taxon>
        <taxon>Alligator</taxon>
    </lineage>
</organism>
<comment type="caution">
    <text evidence="2">The sequence shown here is derived from an EMBL/GenBank/DDBJ whole genome shotgun (WGS) entry which is preliminary data.</text>
</comment>
<feature type="region of interest" description="Disordered" evidence="1">
    <location>
        <begin position="1"/>
        <end position="21"/>
    </location>
</feature>
<evidence type="ECO:0000256" key="1">
    <source>
        <dbReference type="SAM" id="MobiDB-lite"/>
    </source>
</evidence>
<dbReference type="AlphaFoldDB" id="A0A151N749"/>
<accession>A0A151N749</accession>
<feature type="compositionally biased region" description="Polar residues" evidence="1">
    <location>
        <begin position="8"/>
        <end position="21"/>
    </location>
</feature>
<sequence>MDPERVQATRQDSQVKESTAVSKMGSAEVQNIALLTGNLTCLQPRRCRLKPGQLNVQAVSEELKRLVAWGCFYNRFDR</sequence>
<protein>
    <submittedName>
        <fullName evidence="2">Uncharacterized protein</fullName>
    </submittedName>
</protein>
<name>A0A151N749_ALLMI</name>
<dbReference type="Proteomes" id="UP000050525">
    <property type="component" value="Unassembled WGS sequence"/>
</dbReference>
<evidence type="ECO:0000313" key="2">
    <source>
        <dbReference type="EMBL" id="KYO32652.1"/>
    </source>
</evidence>
<keyword evidence="3" id="KW-1185">Reference proteome</keyword>
<gene>
    <name evidence="2" type="ORF">Y1Q_0007825</name>
</gene>
<evidence type="ECO:0000313" key="3">
    <source>
        <dbReference type="Proteomes" id="UP000050525"/>
    </source>
</evidence>
<proteinExistence type="predicted"/>
<reference evidence="2 3" key="1">
    <citation type="journal article" date="2012" name="Genome Biol.">
        <title>Sequencing three crocodilian genomes to illuminate the evolution of archosaurs and amniotes.</title>
        <authorList>
            <person name="St John J.A."/>
            <person name="Braun E.L."/>
            <person name="Isberg S.R."/>
            <person name="Miles L.G."/>
            <person name="Chong A.Y."/>
            <person name="Gongora J."/>
            <person name="Dalzell P."/>
            <person name="Moran C."/>
            <person name="Bed'hom B."/>
            <person name="Abzhanov A."/>
            <person name="Burgess S.C."/>
            <person name="Cooksey A.M."/>
            <person name="Castoe T.A."/>
            <person name="Crawford N.G."/>
            <person name="Densmore L.D."/>
            <person name="Drew J.C."/>
            <person name="Edwards S.V."/>
            <person name="Faircloth B.C."/>
            <person name="Fujita M.K."/>
            <person name="Greenwold M.J."/>
            <person name="Hoffmann F.G."/>
            <person name="Howard J.M."/>
            <person name="Iguchi T."/>
            <person name="Janes D.E."/>
            <person name="Khan S.Y."/>
            <person name="Kohno S."/>
            <person name="de Koning A.J."/>
            <person name="Lance S.L."/>
            <person name="McCarthy F.M."/>
            <person name="McCormack J.E."/>
            <person name="Merchant M.E."/>
            <person name="Peterson D.G."/>
            <person name="Pollock D.D."/>
            <person name="Pourmand N."/>
            <person name="Raney B.J."/>
            <person name="Roessler K.A."/>
            <person name="Sanford J.R."/>
            <person name="Sawyer R.H."/>
            <person name="Schmidt C.J."/>
            <person name="Triplett E.W."/>
            <person name="Tuberville T.D."/>
            <person name="Venegas-Anaya M."/>
            <person name="Howard J.T."/>
            <person name="Jarvis E.D."/>
            <person name="Guillette L.J.Jr."/>
            <person name="Glenn T.C."/>
            <person name="Green R.E."/>
            <person name="Ray D.A."/>
        </authorList>
    </citation>
    <scope>NUCLEOTIDE SEQUENCE [LARGE SCALE GENOMIC DNA]</scope>
    <source>
        <strain evidence="2">KSC_2009_1</strain>
    </source>
</reference>